<sequence length="104" mass="11406">MPPNAPEQNQALFQRNVSLTRAGVVACRTISVRDIRRPVVFTIPTSAVLRILTPCTHSPTLSLLPFDPRPPVQLSLTSLNGIRAHKQAASTFIKRNYSSSAERG</sequence>
<dbReference type="Proteomes" id="UP000438429">
    <property type="component" value="Unassembled WGS sequence"/>
</dbReference>
<reference evidence="1 2" key="1">
    <citation type="submission" date="2019-06" db="EMBL/GenBank/DDBJ databases">
        <title>Draft genomes of female and male turbot (Scophthalmus maximus).</title>
        <authorList>
            <person name="Xu H."/>
            <person name="Xu X.-W."/>
            <person name="Shao C."/>
            <person name="Chen S."/>
        </authorList>
    </citation>
    <scope>NUCLEOTIDE SEQUENCE [LARGE SCALE GENOMIC DNA]</scope>
    <source>
        <strain evidence="1">Ysfricsl-2016a</strain>
        <tissue evidence="1">Blood</tissue>
    </source>
</reference>
<comment type="caution">
    <text evidence="1">The sequence shown here is derived from an EMBL/GenBank/DDBJ whole genome shotgun (WGS) entry which is preliminary data.</text>
</comment>
<organism evidence="1 2">
    <name type="scientific">Scophthalmus maximus</name>
    <name type="common">Turbot</name>
    <name type="synonym">Psetta maxima</name>
    <dbReference type="NCBI Taxonomy" id="52904"/>
    <lineage>
        <taxon>Eukaryota</taxon>
        <taxon>Metazoa</taxon>
        <taxon>Chordata</taxon>
        <taxon>Craniata</taxon>
        <taxon>Vertebrata</taxon>
        <taxon>Euteleostomi</taxon>
        <taxon>Actinopterygii</taxon>
        <taxon>Neopterygii</taxon>
        <taxon>Teleostei</taxon>
        <taxon>Neoteleostei</taxon>
        <taxon>Acanthomorphata</taxon>
        <taxon>Carangaria</taxon>
        <taxon>Pleuronectiformes</taxon>
        <taxon>Pleuronectoidei</taxon>
        <taxon>Scophthalmidae</taxon>
        <taxon>Scophthalmus</taxon>
    </lineage>
</organism>
<evidence type="ECO:0000313" key="1">
    <source>
        <dbReference type="EMBL" id="KAF0033991.1"/>
    </source>
</evidence>
<dbReference type="EMBL" id="VEVO01000012">
    <property type="protein sequence ID" value="KAF0033991.1"/>
    <property type="molecule type" value="Genomic_DNA"/>
</dbReference>
<gene>
    <name evidence="1" type="ORF">F2P81_014057</name>
</gene>
<proteinExistence type="predicted"/>
<evidence type="ECO:0000313" key="2">
    <source>
        <dbReference type="Proteomes" id="UP000438429"/>
    </source>
</evidence>
<protein>
    <submittedName>
        <fullName evidence="1">Uncharacterized protein</fullName>
    </submittedName>
</protein>
<dbReference type="AlphaFoldDB" id="A0A6A4SSK6"/>
<name>A0A6A4SSK6_SCOMX</name>
<accession>A0A6A4SSK6</accession>